<name>A0ACB8ATQ9_9AGAM</name>
<dbReference type="EMBL" id="MU267592">
    <property type="protein sequence ID" value="KAH7916351.1"/>
    <property type="molecule type" value="Genomic_DNA"/>
</dbReference>
<organism evidence="1 2">
    <name type="scientific">Hygrophoropsis aurantiaca</name>
    <dbReference type="NCBI Taxonomy" id="72124"/>
    <lineage>
        <taxon>Eukaryota</taxon>
        <taxon>Fungi</taxon>
        <taxon>Dikarya</taxon>
        <taxon>Basidiomycota</taxon>
        <taxon>Agaricomycotina</taxon>
        <taxon>Agaricomycetes</taxon>
        <taxon>Agaricomycetidae</taxon>
        <taxon>Boletales</taxon>
        <taxon>Coniophorineae</taxon>
        <taxon>Hygrophoropsidaceae</taxon>
        <taxon>Hygrophoropsis</taxon>
    </lineage>
</organism>
<protein>
    <submittedName>
        <fullName evidence="1">Uncharacterized protein</fullName>
    </submittedName>
</protein>
<accession>A0ACB8ATQ9</accession>
<reference evidence="1" key="1">
    <citation type="journal article" date="2021" name="New Phytol.">
        <title>Evolutionary innovations through gain and loss of genes in the ectomycorrhizal Boletales.</title>
        <authorList>
            <person name="Wu G."/>
            <person name="Miyauchi S."/>
            <person name="Morin E."/>
            <person name="Kuo A."/>
            <person name="Drula E."/>
            <person name="Varga T."/>
            <person name="Kohler A."/>
            <person name="Feng B."/>
            <person name="Cao Y."/>
            <person name="Lipzen A."/>
            <person name="Daum C."/>
            <person name="Hundley H."/>
            <person name="Pangilinan J."/>
            <person name="Johnson J."/>
            <person name="Barry K."/>
            <person name="LaButti K."/>
            <person name="Ng V."/>
            <person name="Ahrendt S."/>
            <person name="Min B."/>
            <person name="Choi I.G."/>
            <person name="Park H."/>
            <person name="Plett J.M."/>
            <person name="Magnuson J."/>
            <person name="Spatafora J.W."/>
            <person name="Nagy L.G."/>
            <person name="Henrissat B."/>
            <person name="Grigoriev I.V."/>
            <person name="Yang Z.L."/>
            <person name="Xu J."/>
            <person name="Martin F.M."/>
        </authorList>
    </citation>
    <scope>NUCLEOTIDE SEQUENCE</scope>
    <source>
        <strain evidence="1">ATCC 28755</strain>
    </source>
</reference>
<keyword evidence="2" id="KW-1185">Reference proteome</keyword>
<proteinExistence type="predicted"/>
<comment type="caution">
    <text evidence="1">The sequence shown here is derived from an EMBL/GenBank/DDBJ whole genome shotgun (WGS) entry which is preliminary data.</text>
</comment>
<sequence>MNRIYDVCKRSLRPHIKADLDTSERSPPVPTGPRIIQWKVPPEPSKPRTPPPIKTLKRQKHRIICQSLSNSPSVPREEGFGALESSSQFVCPPGHFRTLLLCTDETNNAIRRRAVSLSDTPPTHTSPPSPLYGCLPSVPPQMFLRRTCRDLPRRSPSLPSLRNSVLSIPSTLRETDRRSSSPLINLISQFPKPLLLTRLKKRPNQLSSASTTLLPHFPAILPMRRPKLRGKHPLSRSRSLDSPKDKFQRSIMIQSSSRKRAAKPEPNWCRSHTEESPSLSLTPSAHDAFPRSSTAHPPKGILKKPLSSTCSSPVKTSDAIILQSQWSSSEFPSIARPNVFHQKSQSDSCAGVYSFLAKDPYTRPRLSYVDSENIEWGLAI</sequence>
<evidence type="ECO:0000313" key="2">
    <source>
        <dbReference type="Proteomes" id="UP000790377"/>
    </source>
</evidence>
<gene>
    <name evidence="1" type="ORF">BJ138DRAFT_604298</name>
</gene>
<evidence type="ECO:0000313" key="1">
    <source>
        <dbReference type="EMBL" id="KAH7916351.1"/>
    </source>
</evidence>
<dbReference type="Proteomes" id="UP000790377">
    <property type="component" value="Unassembled WGS sequence"/>
</dbReference>